<dbReference type="EMBL" id="DSUJ01000008">
    <property type="protein sequence ID" value="HFI90626.1"/>
    <property type="molecule type" value="Genomic_DNA"/>
</dbReference>
<dbReference type="PANTHER" id="PTHR47199">
    <property type="entry name" value="PHOTOSYSTEM II STABILITY/ASSEMBLY FACTOR HCF136, CHLOROPLASTIC"/>
    <property type="match status" value="1"/>
</dbReference>
<feature type="domain" description="Photosynthesis system II assembly factor Ycf48/Hcf136-like" evidence="3">
    <location>
        <begin position="114"/>
        <end position="232"/>
    </location>
</feature>
<proteinExistence type="predicted"/>
<evidence type="ECO:0000313" key="5">
    <source>
        <dbReference type="EMBL" id="HFI90626.1"/>
    </source>
</evidence>
<comment type="caution">
    <text evidence="5">The sequence shown here is derived from an EMBL/GenBank/DDBJ whole genome shotgun (WGS) entry which is preliminary data.</text>
</comment>
<dbReference type="InterPro" id="IPR026444">
    <property type="entry name" value="Secre_tail"/>
</dbReference>
<organism evidence="5">
    <name type="scientific">Ignavibacterium album</name>
    <dbReference type="NCBI Taxonomy" id="591197"/>
    <lineage>
        <taxon>Bacteria</taxon>
        <taxon>Pseudomonadati</taxon>
        <taxon>Ignavibacteriota</taxon>
        <taxon>Ignavibacteria</taxon>
        <taxon>Ignavibacteriales</taxon>
        <taxon>Ignavibacteriaceae</taxon>
        <taxon>Ignavibacterium</taxon>
    </lineage>
</organism>
<dbReference type="GO" id="GO:0015979">
    <property type="term" value="P:photosynthesis"/>
    <property type="evidence" value="ECO:0007669"/>
    <property type="project" value="UniProtKB-KW"/>
</dbReference>
<dbReference type="Gene3D" id="2.130.10.10">
    <property type="entry name" value="YVTN repeat-like/Quinoprotein amine dehydrogenase"/>
    <property type="match status" value="4"/>
</dbReference>
<feature type="domain" description="Secretion system C-terminal sorting" evidence="4">
    <location>
        <begin position="717"/>
        <end position="792"/>
    </location>
</feature>
<dbReference type="AlphaFoldDB" id="A0A7V2ZIJ4"/>
<sequence>MNNKYSIVITLLFFTTIYSQSPAWFWSNPMPQGNALNSVSFVNQNKGYIVGNYGTLLRTTNGGSNWEYLQPYQPKNLNSIFFVNSNVGYAVGDSGLIVKTTNGGDSWISQNSGVDTTLTDVFFLNENFGFAVGYWGLVLKTTNGGLSWISQSFYYNNNKVLMLDSSNGFIPHDFGLLKTTNGGSSWFSATLNPNITLKDVKFINNQIGIVVGGYATVGHILRTTDGGNTWSNIINNNQWGFTGLFFRDSNTGFATGYSGTLLKTTDAGISWTNISFNTYNNLYKGVFFDSNNGIIVGEGGLIYKTTDGGNNWNKVTTGTDKFLYSSSFLNNSFGMVGGDGGVVLKTTNGGVSWSEKNVILPSNPAITDIHIFDNNNAYAVGSFGFHHRTTDGGETWNSNSGLSANDLLRLIFMNDSIGFAVGYWGTVIKTTNSGINWIFANAGISNSILLFDADFLDANNGFICGSNGTILKTTDGGSSWSSLNSGTAEWLRGIDFWDTNLGLAVGDNRLILRTTNGGVSWDSISGYEWSYSYYSVKFVTPQYAVIVGDEGKILISSNGGISWQEQNSNTNNLLFRVTVVDTVTYYVVGEKGTVLKTINAGIPVELKSFSASVNENSVLLEWLTETELNNSGFVIERRKVDNFKFPAKEEEWKSIAFIKGNGTTTEQNYYSYKDENLPTGNFQYRLKQIDFDGSFEYSNKVQVEIFLPEKFSLEQNYPNPFNPVTKISWQSPVGSRQTLKIYDVLGNEVKTLVDEFRDAGRYEIQFDASQLSSGIYFYKLQSGPFSEIRKMILMK</sequence>
<dbReference type="Gene3D" id="2.60.40.4070">
    <property type="match status" value="1"/>
</dbReference>
<dbReference type="SUPFAM" id="SSF110296">
    <property type="entry name" value="Oligoxyloglucan reducing end-specific cellobiohydrolase"/>
    <property type="match status" value="2"/>
</dbReference>
<name>A0A7V2ZIJ4_9BACT</name>
<dbReference type="Pfam" id="PF18962">
    <property type="entry name" value="Por_Secre_tail"/>
    <property type="match status" value="1"/>
</dbReference>
<evidence type="ECO:0000259" key="3">
    <source>
        <dbReference type="Pfam" id="PF14870"/>
    </source>
</evidence>
<keyword evidence="1" id="KW-0602">Photosynthesis</keyword>
<protein>
    <submittedName>
        <fullName evidence="5">T9SS type A sorting domain-containing protein</fullName>
    </submittedName>
</protein>
<dbReference type="GO" id="GO:0009523">
    <property type="term" value="C:photosystem II"/>
    <property type="evidence" value="ECO:0007669"/>
    <property type="project" value="UniProtKB-KW"/>
</dbReference>
<dbReference type="InterPro" id="IPR015943">
    <property type="entry name" value="WD40/YVTN_repeat-like_dom_sf"/>
</dbReference>
<feature type="domain" description="Photosynthesis system II assembly factor Ycf48/Hcf136-like" evidence="3">
    <location>
        <begin position="449"/>
        <end position="524"/>
    </location>
</feature>
<keyword evidence="2" id="KW-0604">Photosystem II</keyword>
<dbReference type="PANTHER" id="PTHR47199:SF2">
    <property type="entry name" value="PHOTOSYSTEM II STABILITY_ASSEMBLY FACTOR HCF136, CHLOROPLASTIC"/>
    <property type="match status" value="1"/>
</dbReference>
<accession>A0A7V2ZIJ4</accession>
<feature type="domain" description="Photosynthesis system II assembly factor Ycf48/Hcf136-like" evidence="3">
    <location>
        <begin position="270"/>
        <end position="355"/>
    </location>
</feature>
<dbReference type="Pfam" id="PF14870">
    <property type="entry name" value="PSII_BNR"/>
    <property type="match status" value="4"/>
</dbReference>
<dbReference type="InterPro" id="IPR013783">
    <property type="entry name" value="Ig-like_fold"/>
</dbReference>
<evidence type="ECO:0000259" key="4">
    <source>
        <dbReference type="Pfam" id="PF18962"/>
    </source>
</evidence>
<dbReference type="NCBIfam" id="TIGR04183">
    <property type="entry name" value="Por_Secre_tail"/>
    <property type="match status" value="1"/>
</dbReference>
<evidence type="ECO:0000256" key="1">
    <source>
        <dbReference type="ARBA" id="ARBA00022531"/>
    </source>
</evidence>
<feature type="domain" description="Photosynthesis system II assembly factor Ycf48/Hcf136-like" evidence="3">
    <location>
        <begin position="30"/>
        <end position="108"/>
    </location>
</feature>
<dbReference type="InterPro" id="IPR028203">
    <property type="entry name" value="PSII_CF48-like_dom"/>
</dbReference>
<gene>
    <name evidence="5" type="ORF">ENS31_03720</name>
</gene>
<reference evidence="5" key="1">
    <citation type="journal article" date="2020" name="mSystems">
        <title>Genome- and Community-Level Interaction Insights into Carbon Utilization and Element Cycling Functions of Hydrothermarchaeota in Hydrothermal Sediment.</title>
        <authorList>
            <person name="Zhou Z."/>
            <person name="Liu Y."/>
            <person name="Xu W."/>
            <person name="Pan J."/>
            <person name="Luo Z.H."/>
            <person name="Li M."/>
        </authorList>
    </citation>
    <scope>NUCLEOTIDE SEQUENCE [LARGE SCALE GENOMIC DNA]</scope>
    <source>
        <strain evidence="5">SpSt-479</strain>
    </source>
</reference>
<evidence type="ECO:0000256" key="2">
    <source>
        <dbReference type="ARBA" id="ARBA00023276"/>
    </source>
</evidence>
<dbReference type="Gene3D" id="2.60.40.10">
    <property type="entry name" value="Immunoglobulins"/>
    <property type="match status" value="1"/>
</dbReference>